<feature type="non-terminal residue" evidence="1">
    <location>
        <position position="1"/>
    </location>
</feature>
<gene>
    <name evidence="1" type="ORF">KI387_034123</name>
</gene>
<dbReference type="AlphaFoldDB" id="A0AA38F612"/>
<dbReference type="InterPro" id="IPR012340">
    <property type="entry name" value="NA-bd_OB-fold"/>
</dbReference>
<reference evidence="1 2" key="1">
    <citation type="journal article" date="2021" name="Nat. Plants">
        <title>The Taxus genome provides insights into paclitaxel biosynthesis.</title>
        <authorList>
            <person name="Xiong X."/>
            <person name="Gou J."/>
            <person name="Liao Q."/>
            <person name="Li Y."/>
            <person name="Zhou Q."/>
            <person name="Bi G."/>
            <person name="Li C."/>
            <person name="Du R."/>
            <person name="Wang X."/>
            <person name="Sun T."/>
            <person name="Guo L."/>
            <person name="Liang H."/>
            <person name="Lu P."/>
            <person name="Wu Y."/>
            <person name="Zhang Z."/>
            <person name="Ro D.K."/>
            <person name="Shang Y."/>
            <person name="Huang S."/>
            <person name="Yan J."/>
        </authorList>
    </citation>
    <scope>NUCLEOTIDE SEQUENCE [LARGE SCALE GENOMIC DNA]</scope>
    <source>
        <strain evidence="1">Ta-2019</strain>
    </source>
</reference>
<organism evidence="1 2">
    <name type="scientific">Taxus chinensis</name>
    <name type="common">Chinese yew</name>
    <name type="synonym">Taxus wallichiana var. chinensis</name>
    <dbReference type="NCBI Taxonomy" id="29808"/>
    <lineage>
        <taxon>Eukaryota</taxon>
        <taxon>Viridiplantae</taxon>
        <taxon>Streptophyta</taxon>
        <taxon>Embryophyta</taxon>
        <taxon>Tracheophyta</taxon>
        <taxon>Spermatophyta</taxon>
        <taxon>Pinopsida</taxon>
        <taxon>Pinidae</taxon>
        <taxon>Conifers II</taxon>
        <taxon>Cupressales</taxon>
        <taxon>Taxaceae</taxon>
        <taxon>Taxus</taxon>
    </lineage>
</organism>
<feature type="non-terminal residue" evidence="1">
    <location>
        <position position="60"/>
    </location>
</feature>
<dbReference type="Proteomes" id="UP000824469">
    <property type="component" value="Unassembled WGS sequence"/>
</dbReference>
<protein>
    <submittedName>
        <fullName evidence="1">Uncharacterized protein</fullName>
    </submittedName>
</protein>
<proteinExistence type="predicted"/>
<accession>A0AA38F612</accession>
<dbReference type="Gene3D" id="2.40.50.140">
    <property type="entry name" value="Nucleic acid-binding proteins"/>
    <property type="match status" value="1"/>
</dbReference>
<evidence type="ECO:0000313" key="1">
    <source>
        <dbReference type="EMBL" id="KAH9290006.1"/>
    </source>
</evidence>
<sequence length="60" mass="6638">DLAQELEELLSIPQLPVLAVKAARVSSFNGTSIDIVSNTKWFVNPQIPETKTLQDWVASK</sequence>
<evidence type="ECO:0000313" key="2">
    <source>
        <dbReference type="Proteomes" id="UP000824469"/>
    </source>
</evidence>
<name>A0AA38F612_TAXCH</name>
<comment type="caution">
    <text evidence="1">The sequence shown here is derived from an EMBL/GenBank/DDBJ whole genome shotgun (WGS) entry which is preliminary data.</text>
</comment>
<keyword evidence="2" id="KW-1185">Reference proteome</keyword>
<dbReference type="EMBL" id="JAHRHJ020003813">
    <property type="protein sequence ID" value="KAH9290006.1"/>
    <property type="molecule type" value="Genomic_DNA"/>
</dbReference>
<dbReference type="SUPFAM" id="SSF50249">
    <property type="entry name" value="Nucleic acid-binding proteins"/>
    <property type="match status" value="1"/>
</dbReference>